<gene>
    <name evidence="3" type="ORF">COU30_04195</name>
</gene>
<keyword evidence="1" id="KW-1133">Transmembrane helix</keyword>
<dbReference type="InterPro" id="IPR035940">
    <property type="entry name" value="CAP_sf"/>
</dbReference>
<evidence type="ECO:0000313" key="3">
    <source>
        <dbReference type="EMBL" id="PIR77110.1"/>
    </source>
</evidence>
<feature type="transmembrane region" description="Helical" evidence="1">
    <location>
        <begin position="415"/>
        <end position="433"/>
    </location>
</feature>
<name>A0A2M6P122_9BACT</name>
<dbReference type="EMBL" id="PFBW01000184">
    <property type="protein sequence ID" value="PIR77110.1"/>
    <property type="molecule type" value="Genomic_DNA"/>
</dbReference>
<organism evidence="3 4">
    <name type="scientific">Candidatus Magasanikbacteria bacterium CG10_big_fil_rev_8_21_14_0_10_38_6</name>
    <dbReference type="NCBI Taxonomy" id="1974647"/>
    <lineage>
        <taxon>Bacteria</taxon>
        <taxon>Candidatus Magasanikiibacteriota</taxon>
    </lineage>
</organism>
<proteinExistence type="predicted"/>
<evidence type="ECO:0000313" key="4">
    <source>
        <dbReference type="Proteomes" id="UP000228528"/>
    </source>
</evidence>
<dbReference type="InterPro" id="IPR014044">
    <property type="entry name" value="CAP_dom"/>
</dbReference>
<dbReference type="Gene3D" id="3.40.33.10">
    <property type="entry name" value="CAP"/>
    <property type="match status" value="1"/>
</dbReference>
<keyword evidence="1" id="KW-0472">Membrane</keyword>
<dbReference type="AlphaFoldDB" id="A0A2M6P122"/>
<dbReference type="PANTHER" id="PTHR31157">
    <property type="entry name" value="SCP DOMAIN-CONTAINING PROTEIN"/>
    <property type="match status" value="1"/>
</dbReference>
<reference evidence="4" key="1">
    <citation type="submission" date="2017-09" db="EMBL/GenBank/DDBJ databases">
        <title>Depth-based differentiation of microbial function through sediment-hosted aquifers and enrichment of novel symbionts in the deep terrestrial subsurface.</title>
        <authorList>
            <person name="Probst A.J."/>
            <person name="Ladd B."/>
            <person name="Jarett J.K."/>
            <person name="Geller-Mcgrath D.E."/>
            <person name="Sieber C.M.K."/>
            <person name="Emerson J.B."/>
            <person name="Anantharaman K."/>
            <person name="Thomas B.C."/>
            <person name="Malmstrom R."/>
            <person name="Stieglmeier M."/>
            <person name="Klingl A."/>
            <person name="Woyke T."/>
            <person name="Ryan C.M."/>
            <person name="Banfield J.F."/>
        </authorList>
    </citation>
    <scope>NUCLEOTIDE SEQUENCE [LARGE SCALE GENOMIC DNA]</scope>
</reference>
<evidence type="ECO:0000259" key="2">
    <source>
        <dbReference type="Pfam" id="PF00188"/>
    </source>
</evidence>
<dbReference type="SUPFAM" id="SSF55797">
    <property type="entry name" value="PR-1-like"/>
    <property type="match status" value="1"/>
</dbReference>
<dbReference type="Proteomes" id="UP000228528">
    <property type="component" value="Unassembled WGS sequence"/>
</dbReference>
<feature type="transmembrane region" description="Helical" evidence="1">
    <location>
        <begin position="389"/>
        <end position="408"/>
    </location>
</feature>
<dbReference type="PANTHER" id="PTHR31157:SF1">
    <property type="entry name" value="SCP DOMAIN-CONTAINING PROTEIN"/>
    <property type="match status" value="1"/>
</dbReference>
<accession>A0A2M6P122</accession>
<feature type="domain" description="SCP" evidence="2">
    <location>
        <begin position="69"/>
        <end position="186"/>
    </location>
</feature>
<dbReference type="Pfam" id="PF00188">
    <property type="entry name" value="CAP"/>
    <property type="match status" value="1"/>
</dbReference>
<comment type="caution">
    <text evidence="3">The sequence shown here is derived from an EMBL/GenBank/DDBJ whole genome shotgun (WGS) entry which is preliminary data.</text>
</comment>
<feature type="transmembrane region" description="Helical" evidence="1">
    <location>
        <begin position="27"/>
        <end position="48"/>
    </location>
</feature>
<keyword evidence="1" id="KW-0812">Transmembrane</keyword>
<protein>
    <recommendedName>
        <fullName evidence="2">SCP domain-containing protein</fullName>
    </recommendedName>
</protein>
<evidence type="ECO:0000256" key="1">
    <source>
        <dbReference type="SAM" id="Phobius"/>
    </source>
</evidence>
<sequence>MKRTIKKYFIPHEDNSYHPHMLHTKRAVGYSCIAIGIKVMVFLFALVIPAPAFVSPDVLAVEEQQIIAKTNALRKSQQIPTVQEQAKLNYSAQLKTQDMADHQLFSHTASNGQGLAYFLAQAGYEYRVAGENLAMGYSNVDQLMNAWEQSPTHYSNLVDTDYEQIGIGIVGGVYNDIPTIYVTQHFGTPKEEKQETVVVSAIVPEVEPSPVITNTTSSSSSSPAVLPPENNITVVSQIALASTTPQEVIVAAHQVESETIQEEPTSPLTLTKSSLQWEEQKGKTIITASVQVSEPVLTVQAQVQDHFFDLSQQGNGEYLGTYTIDQPAKKVFGVIFPAQVTVVSQEGEEHIFSLQWETIPIIGPTAVERYTIAKQRLAPTMGFFLFSDFMYMGMFLFFLSALLINIVIEWRIQHHSVIAQSCALLAVIALFYFL</sequence>
<dbReference type="CDD" id="cd05379">
    <property type="entry name" value="CAP_bacterial"/>
    <property type="match status" value="1"/>
</dbReference>